<dbReference type="InterPro" id="IPR050072">
    <property type="entry name" value="Peptidase_M20A"/>
</dbReference>
<dbReference type="AlphaFoldDB" id="A0A6B0YR05"/>
<dbReference type="EMBL" id="VXRG01000037">
    <property type="protein sequence ID" value="MXY92585.1"/>
    <property type="molecule type" value="Genomic_DNA"/>
</dbReference>
<dbReference type="InterPro" id="IPR036264">
    <property type="entry name" value="Bact_exopeptidase_dim_dom"/>
</dbReference>
<sequence>MDTDSLAASLAEIVDPQRIMQLTLDMVRIPSPPGGERAVSEFYADELRTAGLEVELDNEFPDSPSVVARLRGRNGGPTLQLDGHTDTVDLPGPEPRFEDGYIHGRGSEDMKASLAAMAEAGRILCEAGVELDGDLLLTAHGRHESATNETLISLIGKGVHGDAVIVTELGGKDLPITGMGLVFWELRIAGDEEGIHETVAEAGAPHAVMAGHRAVQLLREKAAELAEIQHPYLGAESIFIGRFQGGDYFNRMPAGCVIGGTRRFGPGCSLDEIREEFARLAARVQAESGAEVEVWLDGIEGYSVDENERLAKALLRSHEQVTGEPLPLAGTRAAANVPHFVHLAHVPALYYGASYLTAHSELERVELAQVVRATKVYIHAILAYLGVAEGAV</sequence>
<keyword evidence="1" id="KW-0479">Metal-binding</keyword>
<feature type="region of interest" description="Disordered" evidence="3">
    <location>
        <begin position="75"/>
        <end position="95"/>
    </location>
</feature>
<dbReference type="GO" id="GO:0016787">
    <property type="term" value="F:hydrolase activity"/>
    <property type="evidence" value="ECO:0007669"/>
    <property type="project" value="UniProtKB-KW"/>
</dbReference>
<reference evidence="4" key="1">
    <citation type="submission" date="2019-09" db="EMBL/GenBank/DDBJ databases">
        <title>Characterisation of the sponge microbiome using genome-centric metagenomics.</title>
        <authorList>
            <person name="Engelberts J.P."/>
            <person name="Robbins S.J."/>
            <person name="De Goeij J.M."/>
            <person name="Aranda M."/>
            <person name="Bell S.C."/>
            <person name="Webster N.S."/>
        </authorList>
    </citation>
    <scope>NUCLEOTIDE SEQUENCE</scope>
    <source>
        <strain evidence="4">SB0664_bin_27</strain>
    </source>
</reference>
<gene>
    <name evidence="4" type="ORF">F4Y42_03960</name>
</gene>
<dbReference type="Gene3D" id="3.40.630.10">
    <property type="entry name" value="Zn peptidases"/>
    <property type="match status" value="1"/>
</dbReference>
<proteinExistence type="predicted"/>
<keyword evidence="2" id="KW-0378">Hydrolase</keyword>
<dbReference type="InterPro" id="IPR002933">
    <property type="entry name" value="Peptidase_M20"/>
</dbReference>
<accession>A0A6B0YR05</accession>
<protein>
    <submittedName>
        <fullName evidence="4">M20 family metallopeptidase</fullName>
    </submittedName>
</protein>
<evidence type="ECO:0000256" key="3">
    <source>
        <dbReference type="SAM" id="MobiDB-lite"/>
    </source>
</evidence>
<dbReference type="GO" id="GO:0046872">
    <property type="term" value="F:metal ion binding"/>
    <property type="evidence" value="ECO:0007669"/>
    <property type="project" value="UniProtKB-KW"/>
</dbReference>
<evidence type="ECO:0000313" key="4">
    <source>
        <dbReference type="EMBL" id="MXY92585.1"/>
    </source>
</evidence>
<evidence type="ECO:0000256" key="2">
    <source>
        <dbReference type="ARBA" id="ARBA00022801"/>
    </source>
</evidence>
<name>A0A6B0YR05_9CHLR</name>
<comment type="caution">
    <text evidence="4">The sequence shown here is derived from an EMBL/GenBank/DDBJ whole genome shotgun (WGS) entry which is preliminary data.</text>
</comment>
<dbReference type="SUPFAM" id="SSF53187">
    <property type="entry name" value="Zn-dependent exopeptidases"/>
    <property type="match status" value="1"/>
</dbReference>
<dbReference type="PANTHER" id="PTHR43808">
    <property type="entry name" value="ACETYLORNITHINE DEACETYLASE"/>
    <property type="match status" value="1"/>
</dbReference>
<dbReference type="Pfam" id="PF01546">
    <property type="entry name" value="Peptidase_M20"/>
    <property type="match status" value="1"/>
</dbReference>
<dbReference type="PANTHER" id="PTHR43808:SF25">
    <property type="entry name" value="PEPTIDASE M20 DIMERISATION DOMAIN-CONTAINING PROTEIN"/>
    <property type="match status" value="1"/>
</dbReference>
<evidence type="ECO:0000256" key="1">
    <source>
        <dbReference type="ARBA" id="ARBA00022723"/>
    </source>
</evidence>
<dbReference type="SUPFAM" id="SSF55031">
    <property type="entry name" value="Bacterial exopeptidase dimerisation domain"/>
    <property type="match status" value="1"/>
</dbReference>
<dbReference type="Gene3D" id="3.30.70.360">
    <property type="match status" value="1"/>
</dbReference>
<organism evidence="4">
    <name type="scientific">Caldilineaceae bacterium SB0664_bin_27</name>
    <dbReference type="NCBI Taxonomy" id="2605260"/>
    <lineage>
        <taxon>Bacteria</taxon>
        <taxon>Bacillati</taxon>
        <taxon>Chloroflexota</taxon>
        <taxon>Caldilineae</taxon>
        <taxon>Caldilineales</taxon>
        <taxon>Caldilineaceae</taxon>
    </lineage>
</organism>